<dbReference type="Gene3D" id="3.20.20.60">
    <property type="entry name" value="Phosphoenolpyruvate-binding domains"/>
    <property type="match status" value="1"/>
</dbReference>
<dbReference type="InterPro" id="IPR040442">
    <property type="entry name" value="Pyrv_kinase-like_dom_sf"/>
</dbReference>
<proteinExistence type="predicted"/>
<name>A0A7Y9ZFG8_9ACTN</name>
<organism evidence="1 2">
    <name type="scientific">Nocardioides aromaticivorans</name>
    <dbReference type="NCBI Taxonomy" id="200618"/>
    <lineage>
        <taxon>Bacteria</taxon>
        <taxon>Bacillati</taxon>
        <taxon>Actinomycetota</taxon>
        <taxon>Actinomycetes</taxon>
        <taxon>Propionibacteriales</taxon>
        <taxon>Nocardioidaceae</taxon>
        <taxon>Nocardioides</taxon>
    </lineage>
</organism>
<dbReference type="PANTHER" id="PTHR42905">
    <property type="entry name" value="PHOSPHOENOLPYRUVATE CARBOXYLASE"/>
    <property type="match status" value="1"/>
</dbReference>
<sequence>MTSADPVAERRAAFRALHERGCFVLPNPWDRGSARFLEHLGFRALATTSSGAAWSRGRSDGSATRDETLDHLADIVGATRLPVNADFEDGYGASADEVAASVALAVETGVAGLSVEDASGGALYDVAVAVERIAAAREAIDASGADVLLVGRSEGFISGHPDLPATLDRLRAYAAAGADCLYAPGVSDPEQVAAVVAAVAPKPVNVLVGGRSPLGVNAWAELGVRRISVGGALAKAAWRGFESAAAQLAAGSFDGFADAPGTDLNMLFSGS</sequence>
<dbReference type="CDD" id="cd00377">
    <property type="entry name" value="ICL_PEPM"/>
    <property type="match status" value="1"/>
</dbReference>
<dbReference type="Proteomes" id="UP000562045">
    <property type="component" value="Unassembled WGS sequence"/>
</dbReference>
<dbReference type="SUPFAM" id="SSF51621">
    <property type="entry name" value="Phosphoenolpyruvate/pyruvate domain"/>
    <property type="match status" value="1"/>
</dbReference>
<gene>
    <name evidence="1" type="ORF">BJ993_001111</name>
</gene>
<protein>
    <submittedName>
        <fullName evidence="1">2-methylisocitrate lyase-like PEP mutase family enzyme</fullName>
    </submittedName>
</protein>
<dbReference type="Pfam" id="PF13714">
    <property type="entry name" value="PEP_mutase"/>
    <property type="match status" value="1"/>
</dbReference>
<keyword evidence="1" id="KW-0456">Lyase</keyword>
<dbReference type="AlphaFoldDB" id="A0A7Y9ZFG8"/>
<dbReference type="InterPro" id="IPR039556">
    <property type="entry name" value="ICL/PEPM"/>
</dbReference>
<dbReference type="EMBL" id="JACBZM010000001">
    <property type="protein sequence ID" value="NYI44031.1"/>
    <property type="molecule type" value="Genomic_DNA"/>
</dbReference>
<evidence type="ECO:0000313" key="1">
    <source>
        <dbReference type="EMBL" id="NYI44031.1"/>
    </source>
</evidence>
<comment type="caution">
    <text evidence="1">The sequence shown here is derived from an EMBL/GenBank/DDBJ whole genome shotgun (WGS) entry which is preliminary data.</text>
</comment>
<dbReference type="RefSeq" id="WP_036550988.1">
    <property type="nucleotide sequence ID" value="NZ_JACBZM010000001.1"/>
</dbReference>
<reference evidence="1 2" key="1">
    <citation type="submission" date="2020-07" db="EMBL/GenBank/DDBJ databases">
        <title>Sequencing the genomes of 1000 actinobacteria strains.</title>
        <authorList>
            <person name="Klenk H.-P."/>
        </authorList>
    </citation>
    <scope>NUCLEOTIDE SEQUENCE [LARGE SCALE GENOMIC DNA]</scope>
    <source>
        <strain evidence="1 2">DSM 15131</strain>
    </source>
</reference>
<dbReference type="PANTHER" id="PTHR42905:SF16">
    <property type="entry name" value="CARBOXYPHOSPHONOENOLPYRUVATE PHOSPHONOMUTASE-LIKE PROTEIN (AFU_ORTHOLOGUE AFUA_5G07230)"/>
    <property type="match status" value="1"/>
</dbReference>
<dbReference type="GO" id="GO:0016829">
    <property type="term" value="F:lyase activity"/>
    <property type="evidence" value="ECO:0007669"/>
    <property type="project" value="UniProtKB-KW"/>
</dbReference>
<evidence type="ECO:0000313" key="2">
    <source>
        <dbReference type="Proteomes" id="UP000562045"/>
    </source>
</evidence>
<dbReference type="InterPro" id="IPR015813">
    <property type="entry name" value="Pyrv/PenolPyrv_kinase-like_dom"/>
</dbReference>
<accession>A0A7Y9ZFG8</accession>